<feature type="domain" description="PAC" evidence="2">
    <location>
        <begin position="95"/>
        <end position="149"/>
    </location>
</feature>
<evidence type="ECO:0000313" key="5">
    <source>
        <dbReference type="Proteomes" id="UP000276417"/>
    </source>
</evidence>
<dbReference type="Proteomes" id="UP000276417">
    <property type="component" value="Chromosome 2"/>
</dbReference>
<dbReference type="InterPro" id="IPR000160">
    <property type="entry name" value="GGDEF_dom"/>
</dbReference>
<dbReference type="InterPro" id="IPR001610">
    <property type="entry name" value="PAC"/>
</dbReference>
<accession>A0A3G8YGV5</accession>
<dbReference type="InterPro" id="IPR052163">
    <property type="entry name" value="DGC-Regulatory_Protein"/>
</dbReference>
<dbReference type="CDD" id="cd01949">
    <property type="entry name" value="GGDEF"/>
    <property type="match status" value="1"/>
</dbReference>
<evidence type="ECO:0000313" key="4">
    <source>
        <dbReference type="EMBL" id="AZI44070.1"/>
    </source>
</evidence>
<dbReference type="SMART" id="SM00091">
    <property type="entry name" value="PAS"/>
    <property type="match status" value="1"/>
</dbReference>
<dbReference type="Pfam" id="PF13426">
    <property type="entry name" value="PAS_9"/>
    <property type="match status" value="1"/>
</dbReference>
<dbReference type="Gene3D" id="3.30.450.20">
    <property type="entry name" value="PAS domain"/>
    <property type="match status" value="1"/>
</dbReference>
<sequence length="310" mass="33902">MKPALPSIPYTAYLDPKDETSWLRLLAFALDSATNGIVISLNTPELPIVYCNAAFRQLTGYSNEEILGHNCRFLQGEDTDPKARAQMRTAFAAGEPVDLVILNYKKDGTPFWNALNIGPLRHEEGQVTHFIGVQTDVTERVQTQRQLEAQVLTDALTGLPNRAHFMRELERAATDPVAQGKFAVGFIDLDGFKNINDTLGHDAGDALLIQVGQRLKRAVRGMDIVARLAGDEFVMLLPGVESDEALAIVAQRALEVFQSAYALQGGPVLMGASLGFVRHTPDETSTALLARADQLMYNAKRGGKNKVVID</sequence>
<dbReference type="InterPro" id="IPR035965">
    <property type="entry name" value="PAS-like_dom_sf"/>
</dbReference>
<dbReference type="AlphaFoldDB" id="A0A3G8YGV5"/>
<dbReference type="NCBIfam" id="TIGR00229">
    <property type="entry name" value="sensory_box"/>
    <property type="match status" value="1"/>
</dbReference>
<dbReference type="RefSeq" id="WP_124873367.1">
    <property type="nucleotide sequence ID" value="NZ_CP034184.1"/>
</dbReference>
<dbReference type="KEGG" id="dph:EHF33_14220"/>
<reference evidence="4 5" key="1">
    <citation type="submission" date="2018-11" db="EMBL/GenBank/DDBJ databases">
        <title>Deinococcus shelandsis sp. nov., isolated from South Shetland Islands soil of Antarctica.</title>
        <authorList>
            <person name="Tian J."/>
        </authorList>
    </citation>
    <scope>NUCLEOTIDE SEQUENCE [LARGE SCALE GENOMIC DNA]</scope>
    <source>
        <strain evidence="4 5">S14-83T</strain>
    </source>
</reference>
<keyword evidence="5" id="KW-1185">Reference proteome</keyword>
<dbReference type="PROSITE" id="PS50112">
    <property type="entry name" value="PAS"/>
    <property type="match status" value="1"/>
</dbReference>
<dbReference type="SMART" id="SM00086">
    <property type="entry name" value="PAC"/>
    <property type="match status" value="1"/>
</dbReference>
<dbReference type="SMART" id="SM00267">
    <property type="entry name" value="GGDEF"/>
    <property type="match status" value="1"/>
</dbReference>
<feature type="domain" description="PAS" evidence="1">
    <location>
        <begin position="48"/>
        <end position="94"/>
    </location>
</feature>
<dbReference type="SUPFAM" id="SSF55073">
    <property type="entry name" value="Nucleotide cyclase"/>
    <property type="match status" value="1"/>
</dbReference>
<dbReference type="NCBIfam" id="TIGR00254">
    <property type="entry name" value="GGDEF"/>
    <property type="match status" value="1"/>
</dbReference>
<dbReference type="OrthoDB" id="9759607at2"/>
<evidence type="ECO:0000259" key="3">
    <source>
        <dbReference type="PROSITE" id="PS50887"/>
    </source>
</evidence>
<dbReference type="PROSITE" id="PS50887">
    <property type="entry name" value="GGDEF"/>
    <property type="match status" value="1"/>
</dbReference>
<protein>
    <submittedName>
        <fullName evidence="4">Diguanylate cyclase</fullName>
    </submittedName>
</protein>
<dbReference type="EMBL" id="CP034184">
    <property type="protein sequence ID" value="AZI44070.1"/>
    <property type="molecule type" value="Genomic_DNA"/>
</dbReference>
<dbReference type="SUPFAM" id="SSF55785">
    <property type="entry name" value="PYP-like sensor domain (PAS domain)"/>
    <property type="match status" value="1"/>
</dbReference>
<dbReference type="Pfam" id="PF00990">
    <property type="entry name" value="GGDEF"/>
    <property type="match status" value="1"/>
</dbReference>
<dbReference type="Gene3D" id="3.30.70.270">
    <property type="match status" value="1"/>
</dbReference>
<organism evidence="4 5">
    <name type="scientific">Deinococcus psychrotolerans</name>
    <dbReference type="NCBI Taxonomy" id="2489213"/>
    <lineage>
        <taxon>Bacteria</taxon>
        <taxon>Thermotogati</taxon>
        <taxon>Deinococcota</taxon>
        <taxon>Deinococci</taxon>
        <taxon>Deinococcales</taxon>
        <taxon>Deinococcaceae</taxon>
        <taxon>Deinococcus</taxon>
    </lineage>
</organism>
<dbReference type="InterPro" id="IPR000014">
    <property type="entry name" value="PAS"/>
</dbReference>
<dbReference type="CDD" id="cd00130">
    <property type="entry name" value="PAS"/>
    <property type="match status" value="1"/>
</dbReference>
<dbReference type="InterPro" id="IPR029787">
    <property type="entry name" value="Nucleotide_cyclase"/>
</dbReference>
<dbReference type="PANTHER" id="PTHR46663">
    <property type="entry name" value="DIGUANYLATE CYCLASE DGCT-RELATED"/>
    <property type="match status" value="1"/>
</dbReference>
<proteinExistence type="predicted"/>
<gene>
    <name evidence="4" type="ORF">EHF33_14220</name>
</gene>
<dbReference type="PANTHER" id="PTHR46663:SF3">
    <property type="entry name" value="SLL0267 PROTEIN"/>
    <property type="match status" value="1"/>
</dbReference>
<dbReference type="PROSITE" id="PS50113">
    <property type="entry name" value="PAC"/>
    <property type="match status" value="1"/>
</dbReference>
<feature type="domain" description="GGDEF" evidence="3">
    <location>
        <begin position="180"/>
        <end position="310"/>
    </location>
</feature>
<name>A0A3G8YGV5_9DEIO</name>
<dbReference type="InterPro" id="IPR000700">
    <property type="entry name" value="PAS-assoc_C"/>
</dbReference>
<dbReference type="InterPro" id="IPR043128">
    <property type="entry name" value="Rev_trsase/Diguanyl_cyclase"/>
</dbReference>
<evidence type="ECO:0000259" key="1">
    <source>
        <dbReference type="PROSITE" id="PS50112"/>
    </source>
</evidence>
<evidence type="ECO:0000259" key="2">
    <source>
        <dbReference type="PROSITE" id="PS50113"/>
    </source>
</evidence>